<proteinExistence type="predicted"/>
<comment type="caution">
    <text evidence="1">The sequence shown here is derived from an EMBL/GenBank/DDBJ whole genome shotgun (WGS) entry which is preliminary data.</text>
</comment>
<name>A0ACC0A567_CATRO</name>
<evidence type="ECO:0000313" key="1">
    <source>
        <dbReference type="EMBL" id="KAI5655349.1"/>
    </source>
</evidence>
<gene>
    <name evidence="1" type="ORF">M9H77_32536</name>
</gene>
<dbReference type="EMBL" id="CM044707">
    <property type="protein sequence ID" value="KAI5655349.1"/>
    <property type="molecule type" value="Genomic_DNA"/>
</dbReference>
<reference evidence="2" key="1">
    <citation type="journal article" date="2023" name="Nat. Plants">
        <title>Single-cell RNA sequencing provides a high-resolution roadmap for understanding the multicellular compartmentation of specialized metabolism.</title>
        <authorList>
            <person name="Sun S."/>
            <person name="Shen X."/>
            <person name="Li Y."/>
            <person name="Li Y."/>
            <person name="Wang S."/>
            <person name="Li R."/>
            <person name="Zhang H."/>
            <person name="Shen G."/>
            <person name="Guo B."/>
            <person name="Wei J."/>
            <person name="Xu J."/>
            <person name="St-Pierre B."/>
            <person name="Chen S."/>
            <person name="Sun C."/>
        </authorList>
    </citation>
    <scope>NUCLEOTIDE SEQUENCE [LARGE SCALE GENOMIC DNA]</scope>
</reference>
<keyword evidence="2" id="KW-1185">Reference proteome</keyword>
<organism evidence="1 2">
    <name type="scientific">Catharanthus roseus</name>
    <name type="common">Madagascar periwinkle</name>
    <name type="synonym">Vinca rosea</name>
    <dbReference type="NCBI Taxonomy" id="4058"/>
    <lineage>
        <taxon>Eukaryota</taxon>
        <taxon>Viridiplantae</taxon>
        <taxon>Streptophyta</taxon>
        <taxon>Embryophyta</taxon>
        <taxon>Tracheophyta</taxon>
        <taxon>Spermatophyta</taxon>
        <taxon>Magnoliopsida</taxon>
        <taxon>eudicotyledons</taxon>
        <taxon>Gunneridae</taxon>
        <taxon>Pentapetalae</taxon>
        <taxon>asterids</taxon>
        <taxon>lamiids</taxon>
        <taxon>Gentianales</taxon>
        <taxon>Apocynaceae</taxon>
        <taxon>Rauvolfioideae</taxon>
        <taxon>Vinceae</taxon>
        <taxon>Catharanthinae</taxon>
        <taxon>Catharanthus</taxon>
    </lineage>
</organism>
<dbReference type="Proteomes" id="UP001060085">
    <property type="component" value="Linkage Group LG07"/>
</dbReference>
<accession>A0ACC0A567</accession>
<evidence type="ECO:0000313" key="2">
    <source>
        <dbReference type="Proteomes" id="UP001060085"/>
    </source>
</evidence>
<sequence length="497" mass="54375">MAKNVDLGVPIFKALEPVYGSGLLLAEAQQRFNDTKSKFIHFFGHPPLVYARSPGRVNLIGEHIDYEGYSVLPMAIAQDTVVAIRLNNSDKKLRIANVNDEKYPMCTYSVDPQQELDLKNHKWGHYFICAYKGFHEYVKSKGINIGETVGLDVIVNGIVPTGSGLSSSAALVCSSMIALMAAFNINCPKKEIAQLACDCERHIGTQSGGMDQAISIMAQVGFAELIDFNPIRATDIQLPAGGTFVIAHSLAECMKAVTAATNYNYRVVECYLAAIILGIKQGMEPKDAISKVKTLSDVENLCVAFASTKGFSDPSLAVKEFLSEKPYTAEDIEKITGQKLQTIFASSPSSLDVAKAAKDYKLYQRAMHVYSEAKRVHAFKDTVSSKLSEEEMLKKLGDLMNESHYSCSVLYECSCPELEELVKISRDNGAIGARLTGAGWGGCVVVLVKEKVADQFVLKLKQHYYQSRIDQGKIKADELGQYVFASKPSSGAAILKL</sequence>
<protein>
    <submittedName>
        <fullName evidence="1">Uncharacterized protein</fullName>
    </submittedName>
</protein>